<dbReference type="Pfam" id="PF21722">
    <property type="entry name" value="Gly_rich_2"/>
    <property type="match status" value="1"/>
</dbReference>
<reference evidence="4" key="1">
    <citation type="submission" date="2020-05" db="EMBL/GenBank/DDBJ databases">
        <authorList>
            <person name="Chiriac C."/>
            <person name="Salcher M."/>
            <person name="Ghai R."/>
            <person name="Kavagutti S V."/>
        </authorList>
    </citation>
    <scope>NUCLEOTIDE SEQUENCE</scope>
</reference>
<protein>
    <recommendedName>
        <fullName evidence="1">Glycine-rich domain-containing protein</fullName>
    </recommendedName>
</protein>
<proteinExistence type="predicted"/>
<evidence type="ECO:0000259" key="1">
    <source>
        <dbReference type="Pfam" id="PF21722"/>
    </source>
</evidence>
<dbReference type="InterPro" id="IPR049304">
    <property type="entry name" value="Gly_rich_dom"/>
</dbReference>
<gene>
    <name evidence="2" type="ORF">UFOVP590_18</name>
    <name evidence="3" type="ORF">UFOVP685_5</name>
    <name evidence="4" type="ORF">UFOVP750_47</name>
</gene>
<accession>A0A6J7X7L8</accession>
<dbReference type="EMBL" id="LR796557">
    <property type="protein sequence ID" value="CAB4151470.1"/>
    <property type="molecule type" value="Genomic_DNA"/>
</dbReference>
<evidence type="ECO:0000313" key="4">
    <source>
        <dbReference type="EMBL" id="CAB5225562.1"/>
    </source>
</evidence>
<feature type="domain" description="Glycine-rich" evidence="1">
    <location>
        <begin position="546"/>
        <end position="743"/>
    </location>
</feature>
<evidence type="ECO:0000313" key="2">
    <source>
        <dbReference type="EMBL" id="CAB4151470.1"/>
    </source>
</evidence>
<organism evidence="4">
    <name type="scientific">uncultured Caudovirales phage</name>
    <dbReference type="NCBI Taxonomy" id="2100421"/>
    <lineage>
        <taxon>Viruses</taxon>
        <taxon>Duplodnaviria</taxon>
        <taxon>Heunggongvirae</taxon>
        <taxon>Uroviricota</taxon>
        <taxon>Caudoviricetes</taxon>
        <taxon>Peduoviridae</taxon>
        <taxon>Maltschvirus</taxon>
        <taxon>Maltschvirus maltsch</taxon>
    </lineage>
</organism>
<dbReference type="EMBL" id="LR796656">
    <property type="protein sequence ID" value="CAB4157136.1"/>
    <property type="molecule type" value="Genomic_DNA"/>
</dbReference>
<dbReference type="EMBL" id="LR798345">
    <property type="protein sequence ID" value="CAB5225562.1"/>
    <property type="molecule type" value="Genomic_DNA"/>
</dbReference>
<evidence type="ECO:0000313" key="3">
    <source>
        <dbReference type="EMBL" id="CAB4157136.1"/>
    </source>
</evidence>
<sequence length="747" mass="71374">MVDTIKFSEFVNSGDLANDETTVGLNGGVNARYNNPWTFLKPGTTGDRPTPAAAMYYRLRFNTTLEIYEYYDPTIPIWVELSGSGTGTVNPGVVNDIAFYAASGQSVSPIASNANAVLASNGSSVPSMVTTLPTGLTIPSATITASTAALLSGSVVAAPVGGTDLTNKTYVDSLFSTGVASATGTTNQVLVNGVAGVPTSGAITLSLPQDIAVGSTPTFAGLTLSSIPLGGSSGGTGVNNASRTMTIGGNWSMIGAFTFAGTLTGNTAVTFPTSGTLATTSQIPTGAALTKTDDTNVTLTLGGSPTTALVNAASLTLGWTGLLAIARGGTGVGSVTSAPTASAWSGWDANSNASANSFLAGFFTQATAAGTTVLTVASAQTQEFTGSTTQTVTLPVVSTLATGRAFFIINNSTGAVTVNSSGGNLVLALAANTSGIFTSVLNTGTTAASWNASYIVDAGGGVSPGTINQLAWYSATGNVVSGLATANNGVLVTSGTGVPSISSALPSGLTATNMTLTTPALGTPSAGVLTNTTGGGGLRSFQVFTSGTAATYTKPANVTSILVEIVGGGGGGGGATGGAGGAASGAGGGGAGGYAMLYVASAASSYTYTVGGGGAGGTAGANNGSTGGTTTFSASSLSATGGGGGEGQVSFSSANAGFGRGGSGGLGSNGIVNAGGDVGQNGSAALSAVRSGGGAASRFGGGGQGTGGTAGNNAQNYGSGGGGASATTVSTAGGNGSAGLIIVWEFS</sequence>
<name>A0A6J7X7L8_9CAUD</name>